<dbReference type="OrthoDB" id="5402150at2"/>
<dbReference type="Proteomes" id="UP000320314">
    <property type="component" value="Unassembled WGS sequence"/>
</dbReference>
<evidence type="ECO:0000313" key="3">
    <source>
        <dbReference type="Proteomes" id="UP000320314"/>
    </source>
</evidence>
<protein>
    <recommendedName>
        <fullName evidence="1">Co-chaperone DjlA N-terminal domain-containing protein</fullName>
    </recommendedName>
</protein>
<dbReference type="EMBL" id="VHLH01000019">
    <property type="protein sequence ID" value="TPW27759.1"/>
    <property type="molecule type" value="Genomic_DNA"/>
</dbReference>
<gene>
    <name evidence="2" type="ORF">FJU11_11020</name>
</gene>
<dbReference type="SUPFAM" id="SSF158682">
    <property type="entry name" value="TerB-like"/>
    <property type="match status" value="1"/>
</dbReference>
<name>A0A506U5C6_9HYPH</name>
<dbReference type="Pfam" id="PF05099">
    <property type="entry name" value="TerB"/>
    <property type="match status" value="1"/>
</dbReference>
<organism evidence="2 3">
    <name type="scientific">Pararhizobium mangrovi</name>
    <dbReference type="NCBI Taxonomy" id="2590452"/>
    <lineage>
        <taxon>Bacteria</taxon>
        <taxon>Pseudomonadati</taxon>
        <taxon>Pseudomonadota</taxon>
        <taxon>Alphaproteobacteria</taxon>
        <taxon>Hyphomicrobiales</taxon>
        <taxon>Rhizobiaceae</taxon>
        <taxon>Rhizobium/Agrobacterium group</taxon>
        <taxon>Pararhizobium</taxon>
    </lineage>
</organism>
<proteinExistence type="predicted"/>
<sequence length="161" mass="18322">MFDRIQAFLRQAAGANSAESAFTRDDPRVAMAALFFHVVNADGEVRESERERLRTILKTEWSLDEAELDRLVVAGRETDAQSVDLYRSSILLKHTLDETHRLGFIELLWEIAYADGVRDELEENVIWRIAELMGVSGRDRVLLRRKVAERAGDTDTGTDTD</sequence>
<dbReference type="CDD" id="cd07313">
    <property type="entry name" value="terB_like_2"/>
    <property type="match status" value="1"/>
</dbReference>
<evidence type="ECO:0000313" key="2">
    <source>
        <dbReference type="EMBL" id="TPW27759.1"/>
    </source>
</evidence>
<evidence type="ECO:0000259" key="1">
    <source>
        <dbReference type="Pfam" id="PF05099"/>
    </source>
</evidence>
<dbReference type="InterPro" id="IPR029024">
    <property type="entry name" value="TerB-like"/>
</dbReference>
<accession>A0A506U5C6</accession>
<dbReference type="InterPro" id="IPR007791">
    <property type="entry name" value="DjlA_N"/>
</dbReference>
<dbReference type="AlphaFoldDB" id="A0A506U5C6"/>
<dbReference type="RefSeq" id="WP_141167104.1">
    <property type="nucleotide sequence ID" value="NZ_VHLH01000019.1"/>
</dbReference>
<dbReference type="Gene3D" id="1.10.3680.10">
    <property type="entry name" value="TerB-like"/>
    <property type="match status" value="1"/>
</dbReference>
<comment type="caution">
    <text evidence="2">The sequence shown here is derived from an EMBL/GenBank/DDBJ whole genome shotgun (WGS) entry which is preliminary data.</text>
</comment>
<feature type="domain" description="Co-chaperone DjlA N-terminal" evidence="1">
    <location>
        <begin position="29"/>
        <end position="144"/>
    </location>
</feature>
<reference evidence="2 3" key="1">
    <citation type="submission" date="2019-06" db="EMBL/GenBank/DDBJ databases">
        <authorList>
            <person name="Li M."/>
        </authorList>
    </citation>
    <scope>NUCLEOTIDE SEQUENCE [LARGE SCALE GENOMIC DNA]</scope>
    <source>
        <strain evidence="2 3">BGMRC6574</strain>
    </source>
</reference>
<keyword evidence="3" id="KW-1185">Reference proteome</keyword>